<dbReference type="EMBL" id="QZCE01000002">
    <property type="protein sequence ID" value="NEZ67825.1"/>
    <property type="molecule type" value="Genomic_DNA"/>
</dbReference>
<dbReference type="RefSeq" id="WP_163671107.1">
    <property type="nucleotide sequence ID" value="NZ_QZCE01000002.1"/>
</dbReference>
<accession>A0A6M0SH64</accession>
<dbReference type="Gene3D" id="3.30.310.110">
    <property type="entry name" value="XisI-like"/>
    <property type="match status" value="1"/>
</dbReference>
<dbReference type="AlphaFoldDB" id="A0A6M0SH64"/>
<dbReference type="Proteomes" id="UP000473574">
    <property type="component" value="Unassembled WGS sequence"/>
</dbReference>
<proteinExistence type="predicted"/>
<dbReference type="Pfam" id="PF08869">
    <property type="entry name" value="XisI"/>
    <property type="match status" value="1"/>
</dbReference>
<evidence type="ECO:0000313" key="1">
    <source>
        <dbReference type="EMBL" id="NEZ67825.1"/>
    </source>
</evidence>
<dbReference type="InterPro" id="IPR035943">
    <property type="entry name" value="XisI-like_sf"/>
</dbReference>
<evidence type="ECO:0000313" key="2">
    <source>
        <dbReference type="Proteomes" id="UP000473574"/>
    </source>
</evidence>
<dbReference type="SUPFAM" id="SSF143847">
    <property type="entry name" value="XisI-like"/>
    <property type="match status" value="1"/>
</dbReference>
<reference evidence="1 2" key="1">
    <citation type="journal article" date="2020" name="Microb. Ecol.">
        <title>Ecogenomics of the Marine Benthic Filamentous Cyanobacterium Adonisia.</title>
        <authorList>
            <person name="Walter J.M."/>
            <person name="Coutinho F.H."/>
            <person name="Leomil L."/>
            <person name="Hargreaves P.I."/>
            <person name="Campeao M.E."/>
            <person name="Vieira V.V."/>
            <person name="Silva B.S."/>
            <person name="Fistarol G.O."/>
            <person name="Salomon P.S."/>
            <person name="Sawabe T."/>
            <person name="Mino S."/>
            <person name="Hosokawa M."/>
            <person name="Miyashita H."/>
            <person name="Maruyama F."/>
            <person name="van Verk M.C."/>
            <person name="Dutilh B.E."/>
            <person name="Thompson C.C."/>
            <person name="Thompson F.L."/>
        </authorList>
    </citation>
    <scope>NUCLEOTIDE SEQUENCE [LARGE SCALE GENOMIC DNA]</scope>
    <source>
        <strain evidence="1 2">CCMR0082</strain>
    </source>
</reference>
<dbReference type="InterPro" id="IPR014968">
    <property type="entry name" value="XisI"/>
</dbReference>
<organism evidence="1 2">
    <name type="scientific">Adonisia turfae CCMR0082</name>
    <dbReference type="NCBI Taxonomy" id="2304604"/>
    <lineage>
        <taxon>Bacteria</taxon>
        <taxon>Bacillati</taxon>
        <taxon>Cyanobacteriota</taxon>
        <taxon>Adonisia</taxon>
        <taxon>Adonisia turfae</taxon>
    </lineage>
</organism>
<sequence>MELELSHYQTIIQDLLLEHAKTRPAYGDIEVDVSFDTERHHYQIWHTGWLQERWVHHCPMHFTIRNNKIWLLANSTEHDLAQDLVDKGVPKQDIVLGFHPSYMRELSDYAVG</sequence>
<dbReference type="CDD" id="cd16382">
    <property type="entry name" value="XisI-like"/>
    <property type="match status" value="1"/>
</dbReference>
<name>A0A6M0SH64_9CYAN</name>
<comment type="caution">
    <text evidence="1">The sequence shown here is derived from an EMBL/GenBank/DDBJ whole genome shotgun (WGS) entry which is preliminary data.</text>
</comment>
<gene>
    <name evidence="1" type="ORF">D0962_34580</name>
</gene>
<protein>
    <submittedName>
        <fullName evidence="1">XisI protein</fullName>
    </submittedName>
</protein>